<name>A0ABV7LHW7_9GAMM</name>
<protein>
    <submittedName>
        <fullName evidence="3">Esterase-like activity of phytase family protein</fullName>
    </submittedName>
</protein>
<proteinExistence type="predicted"/>
<feature type="domain" description="Phytase-like" evidence="2">
    <location>
        <begin position="48"/>
        <end position="386"/>
    </location>
</feature>
<dbReference type="PANTHER" id="PTHR37957:SF1">
    <property type="entry name" value="PHYTASE-LIKE DOMAIN-CONTAINING PROTEIN"/>
    <property type="match status" value="1"/>
</dbReference>
<dbReference type="PANTHER" id="PTHR37957">
    <property type="entry name" value="BLR7070 PROTEIN"/>
    <property type="match status" value="1"/>
</dbReference>
<accession>A0ABV7LHW7</accession>
<reference evidence="4" key="1">
    <citation type="journal article" date="2019" name="Int. J. Syst. Evol. Microbiol.">
        <title>The Global Catalogue of Microorganisms (GCM) 10K type strain sequencing project: providing services to taxonomists for standard genome sequencing and annotation.</title>
        <authorList>
            <consortium name="The Broad Institute Genomics Platform"/>
            <consortium name="The Broad Institute Genome Sequencing Center for Infectious Disease"/>
            <person name="Wu L."/>
            <person name="Ma J."/>
        </authorList>
    </citation>
    <scope>NUCLEOTIDE SEQUENCE [LARGE SCALE GENOMIC DNA]</scope>
    <source>
        <strain evidence="4">CECT 7698</strain>
    </source>
</reference>
<dbReference type="RefSeq" id="WP_386770543.1">
    <property type="nucleotide sequence ID" value="NZ_JBHRUG010000001.1"/>
</dbReference>
<gene>
    <name evidence="3" type="ORF">ACFOEV_00640</name>
</gene>
<evidence type="ECO:0000313" key="4">
    <source>
        <dbReference type="Proteomes" id="UP001595579"/>
    </source>
</evidence>
<organism evidence="3 4">
    <name type="scientific">Litchfieldella rifensis</name>
    <dbReference type="NCBI Taxonomy" id="762643"/>
    <lineage>
        <taxon>Bacteria</taxon>
        <taxon>Pseudomonadati</taxon>
        <taxon>Pseudomonadota</taxon>
        <taxon>Gammaproteobacteria</taxon>
        <taxon>Oceanospirillales</taxon>
        <taxon>Halomonadaceae</taxon>
        <taxon>Litchfieldella</taxon>
    </lineage>
</organism>
<evidence type="ECO:0000313" key="3">
    <source>
        <dbReference type="EMBL" id="MFC3282112.1"/>
    </source>
</evidence>
<feature type="signal peptide" evidence="1">
    <location>
        <begin position="1"/>
        <end position="23"/>
    </location>
</feature>
<dbReference type="InterPro" id="IPR027372">
    <property type="entry name" value="Phytase-like_dom"/>
</dbReference>
<feature type="chain" id="PRO_5046123552" evidence="1">
    <location>
        <begin position="24"/>
        <end position="422"/>
    </location>
</feature>
<evidence type="ECO:0000256" key="1">
    <source>
        <dbReference type="SAM" id="SignalP"/>
    </source>
</evidence>
<dbReference type="EMBL" id="JBHRUG010000001">
    <property type="protein sequence ID" value="MFC3282112.1"/>
    <property type="molecule type" value="Genomic_DNA"/>
</dbReference>
<sequence>MKKSMFTVTLLVSAALSVSPVHALEYQSSIMPYSVLTTLDNGTEVRNGGFGSGMTAHPDKPDHFYLITDRGPNATYTGAEGKGKKFPAPDYTPRIAEIKHLPNGELEVVRTILLQAPNGNPITGLPNPEGMGATGEVPYDNEGNTLSPDPFGMDSEGLVALTDGSFWISDEYGPHIVHYSAEGVERERINPFGTGTGNRMLPAVFAKRRANRGMEGLAITPDEKTLVGIMQSTMFNPSKSEVSNNTLTRIVTFEIETGETKQYLYRQDTDNLSNSEIAAINDHEFLVIERDGGFLGEEARYKRLYKIDLDDATDVSGDFSSENGRLLADKTLEQTSWEALEAAGIKPVRKELVMDVLADLQYPHDKLEGIWIRSAREIGIINDDDFAVMADDDGTVTQKVLQATSQVDANTLYTFKLANPLF</sequence>
<evidence type="ECO:0000259" key="2">
    <source>
        <dbReference type="Pfam" id="PF13449"/>
    </source>
</evidence>
<dbReference type="Pfam" id="PF13449">
    <property type="entry name" value="Phytase-like"/>
    <property type="match status" value="1"/>
</dbReference>
<keyword evidence="4" id="KW-1185">Reference proteome</keyword>
<comment type="caution">
    <text evidence="3">The sequence shown here is derived from an EMBL/GenBank/DDBJ whole genome shotgun (WGS) entry which is preliminary data.</text>
</comment>
<dbReference type="Proteomes" id="UP001595579">
    <property type="component" value="Unassembled WGS sequence"/>
</dbReference>
<keyword evidence="1" id="KW-0732">Signal</keyword>